<protein>
    <submittedName>
        <fullName evidence="1">Uncharacterized protein</fullName>
    </submittedName>
</protein>
<reference evidence="2" key="1">
    <citation type="submission" date="2011-12" db="EMBL/GenBank/DDBJ databases">
        <title>Complete genome sequence of Streptomyces cattleya strain DSM 46488.</title>
        <authorList>
            <person name="Ou H.-Y."/>
            <person name="Li P."/>
            <person name="Zhao C."/>
            <person name="O'Hagan D."/>
            <person name="Deng Z."/>
        </authorList>
    </citation>
    <scope>NUCLEOTIDE SEQUENCE [LARGE SCALE GENOMIC DNA]</scope>
    <source>
        <strain evidence="2">ATCC 35852 / DSM 46488 / JCM 4925 / NBRC 14057 / NRRL 8057</strain>
        <plasmid evidence="2">Plasmid pSCATT</plasmid>
    </source>
</reference>
<sequence length="58" mass="6384">MDTVARITATREEPLQQRLFARVEAVARAAGHAAVLDAWGEDMLLMRPNPDSPAHRSS</sequence>
<dbReference type="Proteomes" id="UP000007842">
    <property type="component" value="Plasmid pSCATT"/>
</dbReference>
<accession>G8XGG7</accession>
<dbReference type="AlphaFoldDB" id="F8JJF1"/>
<dbReference type="HOGENOM" id="CLU_2977210_0_0_11"/>
<proteinExistence type="predicted"/>
<dbReference type="KEGG" id="sct:SCAT_p1197"/>
<gene>
    <name evidence="1" type="ordered locus">SCATT_p05320</name>
</gene>
<accession>F8JJF1</accession>
<organism evidence="1 2">
    <name type="scientific">Streptantibioticus cattleyicolor (strain ATCC 35852 / DSM 46488 / JCM 4925 / NBRC 14057 / NRRL 8057)</name>
    <name type="common">Streptomyces cattleya</name>
    <dbReference type="NCBI Taxonomy" id="1003195"/>
    <lineage>
        <taxon>Bacteria</taxon>
        <taxon>Bacillati</taxon>
        <taxon>Actinomycetota</taxon>
        <taxon>Actinomycetes</taxon>
        <taxon>Kitasatosporales</taxon>
        <taxon>Streptomycetaceae</taxon>
        <taxon>Streptantibioticus</taxon>
    </lineage>
</organism>
<keyword evidence="2" id="KW-1185">Reference proteome</keyword>
<name>F8JJF1_STREN</name>
<dbReference type="KEGG" id="scy:SCATT_p05320"/>
<geneLocation type="plasmid" evidence="1 2">
    <name>pSCATT</name>
</geneLocation>
<keyword evidence="1" id="KW-0614">Plasmid</keyword>
<evidence type="ECO:0000313" key="2">
    <source>
        <dbReference type="Proteomes" id="UP000007842"/>
    </source>
</evidence>
<dbReference type="EMBL" id="CP003229">
    <property type="protein sequence ID" value="AEW98725.1"/>
    <property type="molecule type" value="Genomic_DNA"/>
</dbReference>
<dbReference type="PATRIC" id="fig|1003195.11.peg.1157"/>
<evidence type="ECO:0000313" key="1">
    <source>
        <dbReference type="EMBL" id="AEW98725.1"/>
    </source>
</evidence>